<sequence>MESSDGSRFAARTRLADENASKKRTKCSDGVVNLVDRISSLPDSVLCWILSFLPTTEAVATSILSARWKILWTGVTSFHFEDSERLFNVPYKESKKNERFVKFVNKVLLLNNVQSLDKFYLSCCRDYDAFYINTWVATAIARNVRILDIIADYDTVELPNSIFTCKTLEFLQLSGNLLIKSPRFVCLPRLVTFNLIRVDERSHESIGQILSGCAVLEFMYIEQNVNLAAEVIKISSPTLKTLRLDFYPDCCVEDDWFRKLEINAPALEYLYLKDRTTESFSIEGLKALCEAEIDVYLYDPPESDYCNSVVKLFLALQHVKLLTLSSYTMQVLGRATAHFSTKFDRLTTLVVKDVDRFTSLVVEPDWCERSCLPALLESSVNLEVLEVSTAGWMNPDGVPRCLLTSLKEIVVQELEGRKGELAMISYFLKHGRVLEVVDLYSEVRLDIEKKFQLLQKISVFPRKSDTCEVEFH</sequence>
<dbReference type="InterPro" id="IPR055411">
    <property type="entry name" value="LRR_FXL15/At3g58940/PEG3-like"/>
</dbReference>
<gene>
    <name evidence="2" type="ORF">GSCOC_T00004494001</name>
</gene>
<dbReference type="FunCoup" id="A0A068V9T6">
    <property type="interactions" value="488"/>
</dbReference>
<dbReference type="OMA" id="RIDGWIC"/>
<evidence type="ECO:0000313" key="3">
    <source>
        <dbReference type="Proteomes" id="UP000295252"/>
    </source>
</evidence>
<dbReference type="CDD" id="cd22160">
    <property type="entry name" value="F-box_AtFBL13-like"/>
    <property type="match status" value="1"/>
</dbReference>
<dbReference type="InterPro" id="IPR001810">
    <property type="entry name" value="F-box_dom"/>
</dbReference>
<organism evidence="2 3">
    <name type="scientific">Coffea canephora</name>
    <name type="common">Robusta coffee</name>
    <dbReference type="NCBI Taxonomy" id="49390"/>
    <lineage>
        <taxon>Eukaryota</taxon>
        <taxon>Viridiplantae</taxon>
        <taxon>Streptophyta</taxon>
        <taxon>Embryophyta</taxon>
        <taxon>Tracheophyta</taxon>
        <taxon>Spermatophyta</taxon>
        <taxon>Magnoliopsida</taxon>
        <taxon>eudicotyledons</taxon>
        <taxon>Gunneridae</taxon>
        <taxon>Pentapetalae</taxon>
        <taxon>asterids</taxon>
        <taxon>lamiids</taxon>
        <taxon>Gentianales</taxon>
        <taxon>Rubiaceae</taxon>
        <taxon>Ixoroideae</taxon>
        <taxon>Gardenieae complex</taxon>
        <taxon>Bertiereae - Coffeeae clade</taxon>
        <taxon>Coffeeae</taxon>
        <taxon>Coffea</taxon>
    </lineage>
</organism>
<dbReference type="SUPFAM" id="SSF52047">
    <property type="entry name" value="RNI-like"/>
    <property type="match status" value="1"/>
</dbReference>
<dbReference type="Pfam" id="PF00646">
    <property type="entry name" value="F-box"/>
    <property type="match status" value="1"/>
</dbReference>
<evidence type="ECO:0000313" key="2">
    <source>
        <dbReference type="EMBL" id="CDP17535.1"/>
    </source>
</evidence>
<dbReference type="Pfam" id="PF24758">
    <property type="entry name" value="LRR_At5g56370"/>
    <property type="match status" value="1"/>
</dbReference>
<dbReference type="SUPFAM" id="SSF81383">
    <property type="entry name" value="F-box domain"/>
    <property type="match status" value="1"/>
</dbReference>
<dbReference type="PhylomeDB" id="A0A068V9T6"/>
<name>A0A068V9T6_COFCA</name>
<dbReference type="OrthoDB" id="612216at2759"/>
<dbReference type="Pfam" id="PF08387">
    <property type="entry name" value="FBD"/>
    <property type="match status" value="1"/>
</dbReference>
<dbReference type="EMBL" id="HG739251">
    <property type="protein sequence ID" value="CDP17535.1"/>
    <property type="molecule type" value="Genomic_DNA"/>
</dbReference>
<accession>A0A068V9T6</accession>
<dbReference type="Gene3D" id="3.80.10.10">
    <property type="entry name" value="Ribonuclease Inhibitor"/>
    <property type="match status" value="1"/>
</dbReference>
<evidence type="ECO:0000259" key="1">
    <source>
        <dbReference type="SMART" id="SM00579"/>
    </source>
</evidence>
<dbReference type="InterPro" id="IPR050232">
    <property type="entry name" value="FBL13/AtMIF1-like"/>
</dbReference>
<keyword evidence="3" id="KW-1185">Reference proteome</keyword>
<dbReference type="STRING" id="49390.A0A068V9T6"/>
<dbReference type="InterPro" id="IPR053781">
    <property type="entry name" value="F-box_AtFBL13-like"/>
</dbReference>
<dbReference type="PANTHER" id="PTHR31900:SF34">
    <property type="entry name" value="EMB|CAB62440.1-RELATED"/>
    <property type="match status" value="1"/>
</dbReference>
<dbReference type="InParanoid" id="A0A068V9T6"/>
<dbReference type="AlphaFoldDB" id="A0A068V9T6"/>
<dbReference type="InterPro" id="IPR006566">
    <property type="entry name" value="FBD"/>
</dbReference>
<dbReference type="SMART" id="SM00579">
    <property type="entry name" value="FBD"/>
    <property type="match status" value="1"/>
</dbReference>
<feature type="domain" description="FBD" evidence="1">
    <location>
        <begin position="400"/>
        <end position="472"/>
    </location>
</feature>
<dbReference type="InterPro" id="IPR036047">
    <property type="entry name" value="F-box-like_dom_sf"/>
</dbReference>
<proteinExistence type="predicted"/>
<dbReference type="PANTHER" id="PTHR31900">
    <property type="entry name" value="F-BOX/RNI SUPERFAMILY PROTEIN-RELATED"/>
    <property type="match status" value="1"/>
</dbReference>
<dbReference type="Proteomes" id="UP000295252">
    <property type="component" value="Chromosome IV"/>
</dbReference>
<dbReference type="Gramene" id="CDP17535">
    <property type="protein sequence ID" value="CDP17535"/>
    <property type="gene ID" value="GSCOC_T00004494001"/>
</dbReference>
<dbReference type="InterPro" id="IPR032675">
    <property type="entry name" value="LRR_dom_sf"/>
</dbReference>
<reference evidence="3" key="1">
    <citation type="journal article" date="2014" name="Science">
        <title>The coffee genome provides insight into the convergent evolution of caffeine biosynthesis.</title>
        <authorList>
            <person name="Denoeud F."/>
            <person name="Carretero-Paulet L."/>
            <person name="Dereeper A."/>
            <person name="Droc G."/>
            <person name="Guyot R."/>
            <person name="Pietrella M."/>
            <person name="Zheng C."/>
            <person name="Alberti A."/>
            <person name="Anthony F."/>
            <person name="Aprea G."/>
            <person name="Aury J.M."/>
            <person name="Bento P."/>
            <person name="Bernard M."/>
            <person name="Bocs S."/>
            <person name="Campa C."/>
            <person name="Cenci A."/>
            <person name="Combes M.C."/>
            <person name="Crouzillat D."/>
            <person name="Da Silva C."/>
            <person name="Daddiego L."/>
            <person name="De Bellis F."/>
            <person name="Dussert S."/>
            <person name="Garsmeur O."/>
            <person name="Gayraud T."/>
            <person name="Guignon V."/>
            <person name="Jahn K."/>
            <person name="Jamilloux V."/>
            <person name="Joet T."/>
            <person name="Labadie K."/>
            <person name="Lan T."/>
            <person name="Leclercq J."/>
            <person name="Lepelley M."/>
            <person name="Leroy T."/>
            <person name="Li L.T."/>
            <person name="Librado P."/>
            <person name="Lopez L."/>
            <person name="Munoz A."/>
            <person name="Noel B."/>
            <person name="Pallavicini A."/>
            <person name="Perrotta G."/>
            <person name="Poncet V."/>
            <person name="Pot D."/>
            <person name="Priyono X."/>
            <person name="Rigoreau M."/>
            <person name="Rouard M."/>
            <person name="Rozas J."/>
            <person name="Tranchant-Dubreuil C."/>
            <person name="VanBuren R."/>
            <person name="Zhang Q."/>
            <person name="Andrade A.C."/>
            <person name="Argout X."/>
            <person name="Bertrand B."/>
            <person name="de Kochko A."/>
            <person name="Graziosi G."/>
            <person name="Henry R.J."/>
            <person name="Jayarama X."/>
            <person name="Ming R."/>
            <person name="Nagai C."/>
            <person name="Rounsley S."/>
            <person name="Sankoff D."/>
            <person name="Giuliano G."/>
            <person name="Albert V.A."/>
            <person name="Wincker P."/>
            <person name="Lashermes P."/>
        </authorList>
    </citation>
    <scope>NUCLEOTIDE SEQUENCE [LARGE SCALE GENOMIC DNA]</scope>
    <source>
        <strain evidence="3">cv. DH200-94</strain>
    </source>
</reference>
<protein>
    <recommendedName>
        <fullName evidence="1">FBD domain-containing protein</fullName>
    </recommendedName>
</protein>